<dbReference type="SUPFAM" id="SSF81383">
    <property type="entry name" value="F-box domain"/>
    <property type="match status" value="1"/>
</dbReference>
<dbReference type="PANTHER" id="PTHR31672">
    <property type="entry name" value="BNACNNG10540D PROTEIN"/>
    <property type="match status" value="1"/>
</dbReference>
<organism evidence="2 3">
    <name type="scientific">Lithocarpus litseifolius</name>
    <dbReference type="NCBI Taxonomy" id="425828"/>
    <lineage>
        <taxon>Eukaryota</taxon>
        <taxon>Viridiplantae</taxon>
        <taxon>Streptophyta</taxon>
        <taxon>Embryophyta</taxon>
        <taxon>Tracheophyta</taxon>
        <taxon>Spermatophyta</taxon>
        <taxon>Magnoliopsida</taxon>
        <taxon>eudicotyledons</taxon>
        <taxon>Gunneridae</taxon>
        <taxon>Pentapetalae</taxon>
        <taxon>rosids</taxon>
        <taxon>fabids</taxon>
        <taxon>Fagales</taxon>
        <taxon>Fagaceae</taxon>
        <taxon>Lithocarpus</taxon>
    </lineage>
</organism>
<name>A0AAW2BPQ4_9ROSI</name>
<proteinExistence type="predicted"/>
<dbReference type="InterPro" id="IPR036047">
    <property type="entry name" value="F-box-like_dom_sf"/>
</dbReference>
<dbReference type="EMBL" id="JAZDWU010000011">
    <property type="protein sequence ID" value="KAK9987187.1"/>
    <property type="molecule type" value="Genomic_DNA"/>
</dbReference>
<gene>
    <name evidence="2" type="ORF">SO802_032138</name>
</gene>
<dbReference type="InterPro" id="IPR017451">
    <property type="entry name" value="F-box-assoc_interact_dom"/>
</dbReference>
<sequence>MSKKESMSSKYLPHELVLEILTWLMVKSLVRFRLVSKLWNSSITSRGFINAHLNKSNQLCKNNDKSHFLLLTEPDNTLPNLCMITCNNSEVSRLEFPNSFPLARLEFPNSFPPIIVGVYNGIACLRFTLEPTIYLWNISIQEFKVLTTTCLSSYLKQTEISEMAVGFSYFSKNNDYKIVRIVYLRSRNMEPWIEAEIYTLSTDTWRRLPTESLRSRKIHYVVISRRDTCQLVNEALHWMSLVSVYSIRSNGIRAYIRTCLSSLCFDLNEERFREIVLPDIDFLEVGHIEFLVEYKGSLAVVTMSDAKICLWVMKVYGVVESWTKQIVLPKIFDWFFSCSNTGVFIVEQDHRLTLLDPETRRENNLGIQGVTWIVHVTNSMESLVLIGK</sequence>
<dbReference type="NCBIfam" id="TIGR01640">
    <property type="entry name" value="F_box_assoc_1"/>
    <property type="match status" value="1"/>
</dbReference>
<dbReference type="PROSITE" id="PS50181">
    <property type="entry name" value="FBOX"/>
    <property type="match status" value="1"/>
</dbReference>
<dbReference type="InterPro" id="IPR006527">
    <property type="entry name" value="F-box-assoc_dom_typ1"/>
</dbReference>
<comment type="caution">
    <text evidence="2">The sequence shown here is derived from an EMBL/GenBank/DDBJ whole genome shotgun (WGS) entry which is preliminary data.</text>
</comment>
<dbReference type="InterPro" id="IPR001810">
    <property type="entry name" value="F-box_dom"/>
</dbReference>
<dbReference type="AlphaFoldDB" id="A0AAW2BPQ4"/>
<accession>A0AAW2BPQ4</accession>
<protein>
    <recommendedName>
        <fullName evidence="1">F-box domain-containing protein</fullName>
    </recommendedName>
</protein>
<evidence type="ECO:0000313" key="3">
    <source>
        <dbReference type="Proteomes" id="UP001459277"/>
    </source>
</evidence>
<dbReference type="Proteomes" id="UP001459277">
    <property type="component" value="Unassembled WGS sequence"/>
</dbReference>
<dbReference type="InterPro" id="IPR050796">
    <property type="entry name" value="SCF_F-box_component"/>
</dbReference>
<dbReference type="Pfam" id="PF07734">
    <property type="entry name" value="FBA_1"/>
    <property type="match status" value="1"/>
</dbReference>
<dbReference type="Gene3D" id="1.20.1280.50">
    <property type="match status" value="1"/>
</dbReference>
<dbReference type="Pfam" id="PF00646">
    <property type="entry name" value="F-box"/>
    <property type="match status" value="1"/>
</dbReference>
<dbReference type="PANTHER" id="PTHR31672:SF13">
    <property type="entry name" value="F-BOX PROTEIN CPR30-LIKE"/>
    <property type="match status" value="1"/>
</dbReference>
<keyword evidence="3" id="KW-1185">Reference proteome</keyword>
<evidence type="ECO:0000259" key="1">
    <source>
        <dbReference type="PROSITE" id="PS50181"/>
    </source>
</evidence>
<feature type="domain" description="F-box" evidence="1">
    <location>
        <begin position="6"/>
        <end position="56"/>
    </location>
</feature>
<evidence type="ECO:0000313" key="2">
    <source>
        <dbReference type="EMBL" id="KAK9987187.1"/>
    </source>
</evidence>
<dbReference type="SMART" id="SM00256">
    <property type="entry name" value="FBOX"/>
    <property type="match status" value="1"/>
</dbReference>
<reference evidence="2 3" key="1">
    <citation type="submission" date="2024-01" db="EMBL/GenBank/DDBJ databases">
        <title>A telomere-to-telomere, gap-free genome of sweet tea (Lithocarpus litseifolius).</title>
        <authorList>
            <person name="Zhou J."/>
        </authorList>
    </citation>
    <scope>NUCLEOTIDE SEQUENCE [LARGE SCALE GENOMIC DNA]</scope>
    <source>
        <strain evidence="2">Zhou-2022a</strain>
        <tissue evidence="2">Leaf</tissue>
    </source>
</reference>